<evidence type="ECO:0008006" key="4">
    <source>
        <dbReference type="Google" id="ProtNLM"/>
    </source>
</evidence>
<accession>A0ABP4QNK5</accession>
<keyword evidence="1" id="KW-0812">Transmembrane</keyword>
<evidence type="ECO:0000313" key="2">
    <source>
        <dbReference type="EMBL" id="GAA1615798.1"/>
    </source>
</evidence>
<dbReference type="RefSeq" id="WP_344222214.1">
    <property type="nucleotide sequence ID" value="NZ_BAAAOS010000064.1"/>
</dbReference>
<name>A0ABP4QNK5_9ACTN</name>
<dbReference type="EMBL" id="BAAAOS010000064">
    <property type="protein sequence ID" value="GAA1615798.1"/>
    <property type="molecule type" value="Genomic_DNA"/>
</dbReference>
<reference evidence="3" key="1">
    <citation type="journal article" date="2019" name="Int. J. Syst. Evol. Microbiol.">
        <title>The Global Catalogue of Microorganisms (GCM) 10K type strain sequencing project: providing services to taxonomists for standard genome sequencing and annotation.</title>
        <authorList>
            <consortium name="The Broad Institute Genomics Platform"/>
            <consortium name="The Broad Institute Genome Sequencing Center for Infectious Disease"/>
            <person name="Wu L."/>
            <person name="Ma J."/>
        </authorList>
    </citation>
    <scope>NUCLEOTIDE SEQUENCE [LARGE SCALE GENOMIC DNA]</scope>
    <source>
        <strain evidence="3">JCM 14969</strain>
    </source>
</reference>
<feature type="transmembrane region" description="Helical" evidence="1">
    <location>
        <begin position="6"/>
        <end position="28"/>
    </location>
</feature>
<evidence type="ECO:0000313" key="3">
    <source>
        <dbReference type="Proteomes" id="UP001500393"/>
    </source>
</evidence>
<gene>
    <name evidence="2" type="ORF">GCM10009789_82340</name>
</gene>
<protein>
    <recommendedName>
        <fullName evidence="4">DUF4190 domain-containing protein</fullName>
    </recommendedName>
</protein>
<dbReference type="Proteomes" id="UP001500393">
    <property type="component" value="Unassembled WGS sequence"/>
</dbReference>
<feature type="transmembrane region" description="Helical" evidence="1">
    <location>
        <begin position="40"/>
        <end position="60"/>
    </location>
</feature>
<keyword evidence="3" id="KW-1185">Reference proteome</keyword>
<sequence length="63" mass="6229">MAVVLGMFLLAPGLGISFAVACGVVAVLNRRRPRSGVVTGTIGTLVGLSTVAAALAAYALTRG</sequence>
<organism evidence="2 3">
    <name type="scientific">Kribbella sancticallisti</name>
    <dbReference type="NCBI Taxonomy" id="460087"/>
    <lineage>
        <taxon>Bacteria</taxon>
        <taxon>Bacillati</taxon>
        <taxon>Actinomycetota</taxon>
        <taxon>Actinomycetes</taxon>
        <taxon>Propionibacteriales</taxon>
        <taxon>Kribbellaceae</taxon>
        <taxon>Kribbella</taxon>
    </lineage>
</organism>
<comment type="caution">
    <text evidence="2">The sequence shown here is derived from an EMBL/GenBank/DDBJ whole genome shotgun (WGS) entry which is preliminary data.</text>
</comment>
<keyword evidence="1" id="KW-0472">Membrane</keyword>
<evidence type="ECO:0000256" key="1">
    <source>
        <dbReference type="SAM" id="Phobius"/>
    </source>
</evidence>
<proteinExistence type="predicted"/>
<keyword evidence="1" id="KW-1133">Transmembrane helix</keyword>